<evidence type="ECO:0000256" key="13">
    <source>
        <dbReference type="SAM" id="Phobius"/>
    </source>
</evidence>
<proteinExistence type="inferred from homology"/>
<protein>
    <submittedName>
        <fullName evidence="14">DUF1211 domain-containing membrane protein</fullName>
    </submittedName>
</protein>
<keyword evidence="6" id="KW-0631">Potassium channel</keyword>
<keyword evidence="11" id="KW-0407">Ion channel</keyword>
<name>A0ABQ4CQ30_9ACTN</name>
<dbReference type="Proteomes" id="UP000604117">
    <property type="component" value="Unassembled WGS sequence"/>
</dbReference>
<evidence type="ECO:0000256" key="2">
    <source>
        <dbReference type="ARBA" id="ARBA00006920"/>
    </source>
</evidence>
<evidence type="ECO:0000256" key="11">
    <source>
        <dbReference type="ARBA" id="ARBA00023303"/>
    </source>
</evidence>
<keyword evidence="4" id="KW-0633">Potassium transport</keyword>
<evidence type="ECO:0000256" key="5">
    <source>
        <dbReference type="ARBA" id="ARBA00022692"/>
    </source>
</evidence>
<reference evidence="14 15" key="1">
    <citation type="submission" date="2021-01" db="EMBL/GenBank/DDBJ databases">
        <title>Whole genome shotgun sequence of Asanoa siamensis NBRC 107932.</title>
        <authorList>
            <person name="Komaki H."/>
            <person name="Tamura T."/>
        </authorList>
    </citation>
    <scope>NUCLEOTIDE SEQUENCE [LARGE SCALE GENOMIC DNA]</scope>
    <source>
        <strain evidence="14 15">NBRC 107932</strain>
    </source>
</reference>
<keyword evidence="8 13" id="KW-1133">Transmembrane helix</keyword>
<keyword evidence="9" id="KW-0406">Ion transport</keyword>
<dbReference type="EMBL" id="BONE01000016">
    <property type="protein sequence ID" value="GIF72952.1"/>
    <property type="molecule type" value="Genomic_DNA"/>
</dbReference>
<comment type="similarity">
    <text evidence="2">Belongs to the TMEM175 family.</text>
</comment>
<keyword evidence="5 13" id="KW-0812">Transmembrane</keyword>
<evidence type="ECO:0000313" key="15">
    <source>
        <dbReference type="Proteomes" id="UP000604117"/>
    </source>
</evidence>
<dbReference type="Pfam" id="PF06736">
    <property type="entry name" value="TMEM175"/>
    <property type="match status" value="1"/>
</dbReference>
<evidence type="ECO:0000256" key="9">
    <source>
        <dbReference type="ARBA" id="ARBA00023065"/>
    </source>
</evidence>
<evidence type="ECO:0000256" key="6">
    <source>
        <dbReference type="ARBA" id="ARBA00022826"/>
    </source>
</evidence>
<keyword evidence="3" id="KW-0813">Transport</keyword>
<sequence>MSDQPDAIRERRGRNLDRAVSFSDAVMSIALTLLVLPLVDIATDNADEPILDQLDRFEPQILGFVVSFLVISQFWGAHRRVWSYLADYDEKLLTINTFWLLLIVFLPYPTALLFTESDTNSGSAIFYLLVLLGIGGLMLLQAWYVARHPWLRHVDDQRSVRAQVLPTVVTTAVFALAILLTLVDRSFGLLSLLLLILVQRFAAQKDEPVRKPRPETRP</sequence>
<evidence type="ECO:0000256" key="12">
    <source>
        <dbReference type="ARBA" id="ARBA00034430"/>
    </source>
</evidence>
<evidence type="ECO:0000256" key="3">
    <source>
        <dbReference type="ARBA" id="ARBA00022448"/>
    </source>
</evidence>
<dbReference type="PANTHER" id="PTHR31462:SF5">
    <property type="entry name" value="ENDOSOMAL_LYSOSOMAL PROTON CHANNEL TMEM175"/>
    <property type="match status" value="1"/>
</dbReference>
<evidence type="ECO:0000256" key="10">
    <source>
        <dbReference type="ARBA" id="ARBA00023136"/>
    </source>
</evidence>
<dbReference type="InterPro" id="IPR010617">
    <property type="entry name" value="TMEM175-like"/>
</dbReference>
<dbReference type="RefSeq" id="WP_203712669.1">
    <property type="nucleotide sequence ID" value="NZ_BONE01000016.1"/>
</dbReference>
<dbReference type="PANTHER" id="PTHR31462">
    <property type="entry name" value="ENDOSOMAL/LYSOSOMAL POTASSIUM CHANNEL TMEM175"/>
    <property type="match status" value="1"/>
</dbReference>
<evidence type="ECO:0000256" key="8">
    <source>
        <dbReference type="ARBA" id="ARBA00022989"/>
    </source>
</evidence>
<comment type="subcellular location">
    <subcellularLocation>
        <location evidence="1">Membrane</location>
        <topology evidence="1">Multi-pass membrane protein</topology>
    </subcellularLocation>
</comment>
<organism evidence="14 15">
    <name type="scientific">Asanoa siamensis</name>
    <dbReference type="NCBI Taxonomy" id="926357"/>
    <lineage>
        <taxon>Bacteria</taxon>
        <taxon>Bacillati</taxon>
        <taxon>Actinomycetota</taxon>
        <taxon>Actinomycetes</taxon>
        <taxon>Micromonosporales</taxon>
        <taxon>Micromonosporaceae</taxon>
        <taxon>Asanoa</taxon>
    </lineage>
</organism>
<keyword evidence="7" id="KW-0630">Potassium</keyword>
<gene>
    <name evidence="14" type="ORF">Asi02nite_24700</name>
</gene>
<feature type="transmembrane region" description="Helical" evidence="13">
    <location>
        <begin position="20"/>
        <end position="39"/>
    </location>
</feature>
<comment type="catalytic activity">
    <reaction evidence="12">
        <text>K(+)(in) = K(+)(out)</text>
        <dbReference type="Rhea" id="RHEA:29463"/>
        <dbReference type="ChEBI" id="CHEBI:29103"/>
    </reaction>
</comment>
<evidence type="ECO:0000256" key="7">
    <source>
        <dbReference type="ARBA" id="ARBA00022958"/>
    </source>
</evidence>
<evidence type="ECO:0000256" key="1">
    <source>
        <dbReference type="ARBA" id="ARBA00004141"/>
    </source>
</evidence>
<feature type="transmembrane region" description="Helical" evidence="13">
    <location>
        <begin position="186"/>
        <end position="203"/>
    </location>
</feature>
<feature type="transmembrane region" description="Helical" evidence="13">
    <location>
        <begin position="59"/>
        <end position="77"/>
    </location>
</feature>
<keyword evidence="10 13" id="KW-0472">Membrane</keyword>
<accession>A0ABQ4CQ30</accession>
<feature type="transmembrane region" description="Helical" evidence="13">
    <location>
        <begin position="98"/>
        <end position="114"/>
    </location>
</feature>
<keyword evidence="15" id="KW-1185">Reference proteome</keyword>
<comment type="caution">
    <text evidence="14">The sequence shown here is derived from an EMBL/GenBank/DDBJ whole genome shotgun (WGS) entry which is preliminary data.</text>
</comment>
<evidence type="ECO:0000256" key="4">
    <source>
        <dbReference type="ARBA" id="ARBA00022538"/>
    </source>
</evidence>
<evidence type="ECO:0000313" key="14">
    <source>
        <dbReference type="EMBL" id="GIF72952.1"/>
    </source>
</evidence>
<feature type="transmembrane region" description="Helical" evidence="13">
    <location>
        <begin position="126"/>
        <end position="146"/>
    </location>
</feature>
<feature type="transmembrane region" description="Helical" evidence="13">
    <location>
        <begin position="158"/>
        <end position="180"/>
    </location>
</feature>